<evidence type="ECO:0000313" key="2">
    <source>
        <dbReference type="EMBL" id="KAK4679724.1"/>
    </source>
</evidence>
<evidence type="ECO:0000256" key="1">
    <source>
        <dbReference type="SAM" id="Phobius"/>
    </source>
</evidence>
<organism evidence="2 3">
    <name type="scientific">Podospora pseudoanserina</name>
    <dbReference type="NCBI Taxonomy" id="2609844"/>
    <lineage>
        <taxon>Eukaryota</taxon>
        <taxon>Fungi</taxon>
        <taxon>Dikarya</taxon>
        <taxon>Ascomycota</taxon>
        <taxon>Pezizomycotina</taxon>
        <taxon>Sordariomycetes</taxon>
        <taxon>Sordariomycetidae</taxon>
        <taxon>Sordariales</taxon>
        <taxon>Podosporaceae</taxon>
        <taxon>Podospora</taxon>
    </lineage>
</organism>
<accession>A0ABR0IHE7</accession>
<name>A0ABR0IHE7_9PEZI</name>
<dbReference type="EMBL" id="JAFFHC010000002">
    <property type="protein sequence ID" value="KAK4679724.1"/>
    <property type="molecule type" value="Genomic_DNA"/>
</dbReference>
<feature type="transmembrane region" description="Helical" evidence="1">
    <location>
        <begin position="45"/>
        <end position="68"/>
    </location>
</feature>
<dbReference type="GeneID" id="87960780"/>
<evidence type="ECO:0000313" key="3">
    <source>
        <dbReference type="Proteomes" id="UP001323617"/>
    </source>
</evidence>
<gene>
    <name evidence="2" type="ORF">QC764_0037680</name>
</gene>
<comment type="caution">
    <text evidence="2">The sequence shown here is derived from an EMBL/GenBank/DDBJ whole genome shotgun (WGS) entry which is preliminary data.</text>
</comment>
<keyword evidence="1" id="KW-0472">Membrane</keyword>
<dbReference type="Proteomes" id="UP001323617">
    <property type="component" value="Unassembled WGS sequence"/>
</dbReference>
<keyword evidence="1" id="KW-0812">Transmembrane</keyword>
<keyword evidence="3" id="KW-1185">Reference proteome</keyword>
<keyword evidence="1" id="KW-1133">Transmembrane helix</keyword>
<protein>
    <submittedName>
        <fullName evidence="2">Uncharacterized protein</fullName>
    </submittedName>
</protein>
<proteinExistence type="predicted"/>
<reference evidence="2 3" key="1">
    <citation type="journal article" date="2023" name="bioRxiv">
        <title>High-quality genome assemblies of four members of thePodospora anserinaspecies complex.</title>
        <authorList>
            <person name="Ament-Velasquez S.L."/>
            <person name="Vogan A.A."/>
            <person name="Wallerman O."/>
            <person name="Hartmann F."/>
            <person name="Gautier V."/>
            <person name="Silar P."/>
            <person name="Giraud T."/>
            <person name="Johannesson H."/>
        </authorList>
    </citation>
    <scope>NUCLEOTIDE SEQUENCE [LARGE SCALE GENOMIC DNA]</scope>
    <source>
        <strain evidence="2 3">CBS 124.78</strain>
    </source>
</reference>
<sequence length="71" mass="7657">MSQPQVSLSQKLSRIIRETDLPELITSPSTFTMPTMTLASFRSNFTFGFAHGLIVPFALTAGLSSLGIPAK</sequence>
<dbReference type="RefSeq" id="XP_062803194.1">
    <property type="nucleotide sequence ID" value="XM_062940252.1"/>
</dbReference>